<comment type="caution">
    <text evidence="2">The sequence shown here is derived from an EMBL/GenBank/DDBJ whole genome shotgun (WGS) entry which is preliminary data.</text>
</comment>
<dbReference type="Proteomes" id="UP000070054">
    <property type="component" value="Unassembled WGS sequence"/>
</dbReference>
<keyword evidence="3" id="KW-1185">Reference proteome</keyword>
<evidence type="ECO:0000256" key="1">
    <source>
        <dbReference type="SAM" id="MobiDB-lite"/>
    </source>
</evidence>
<dbReference type="AlphaFoldDB" id="A0A135UCG5"/>
<evidence type="ECO:0000313" key="3">
    <source>
        <dbReference type="Proteomes" id="UP000070054"/>
    </source>
</evidence>
<reference evidence="2 3" key="1">
    <citation type="submission" date="2014-02" db="EMBL/GenBank/DDBJ databases">
        <title>The genome sequence of Colletotrichum nymphaeae SA-01.</title>
        <authorList>
            <person name="Baroncelli R."/>
            <person name="Thon M.R."/>
        </authorList>
    </citation>
    <scope>NUCLEOTIDE SEQUENCE [LARGE SCALE GENOMIC DNA]</scope>
    <source>
        <strain evidence="2 3">SA-01</strain>
    </source>
</reference>
<proteinExistence type="predicted"/>
<evidence type="ECO:0000313" key="2">
    <source>
        <dbReference type="EMBL" id="KXH58083.1"/>
    </source>
</evidence>
<feature type="region of interest" description="Disordered" evidence="1">
    <location>
        <begin position="1"/>
        <end position="48"/>
    </location>
</feature>
<accession>A0A135UCG5</accession>
<organism evidence="2 3">
    <name type="scientific">Colletotrichum nymphaeae SA-01</name>
    <dbReference type="NCBI Taxonomy" id="1460502"/>
    <lineage>
        <taxon>Eukaryota</taxon>
        <taxon>Fungi</taxon>
        <taxon>Dikarya</taxon>
        <taxon>Ascomycota</taxon>
        <taxon>Pezizomycotina</taxon>
        <taxon>Sordariomycetes</taxon>
        <taxon>Hypocreomycetidae</taxon>
        <taxon>Glomerellales</taxon>
        <taxon>Glomerellaceae</taxon>
        <taxon>Colletotrichum</taxon>
        <taxon>Colletotrichum acutatum species complex</taxon>
    </lineage>
</organism>
<gene>
    <name evidence="2" type="ORF">CNYM01_07643</name>
</gene>
<name>A0A135UCG5_9PEZI</name>
<dbReference type="EMBL" id="JEMN01000713">
    <property type="protein sequence ID" value="KXH58083.1"/>
    <property type="molecule type" value="Genomic_DNA"/>
</dbReference>
<protein>
    <submittedName>
        <fullName evidence="2">Uncharacterized protein</fullName>
    </submittedName>
</protein>
<sequence>MRDPHGRGRSARQVRNPTPEDQEKGPASKFFLPPKPDEPATGYISPPTADQVLAKPDIDIIVRRTCICRKSLRAAVPTV</sequence>